<accession>A0ABZ0S659</accession>
<sequence>MGGSLGLRETLEQLLAGRAQWIDEDPDALSVGLLVAEVDGAQIRWIKPEPIQIDPAGQCLRLADGCQLLAMPQVSGIAGEGIAPVGADKGDPVLQLQHLHTAAG</sequence>
<dbReference type="EMBL" id="CP121472">
    <property type="protein sequence ID" value="WPL15733.1"/>
    <property type="molecule type" value="Genomic_DNA"/>
</dbReference>
<organism evidence="1 2">
    <name type="scientific">Thiorhodovibrio winogradskyi</name>
    <dbReference type="NCBI Taxonomy" id="77007"/>
    <lineage>
        <taxon>Bacteria</taxon>
        <taxon>Pseudomonadati</taxon>
        <taxon>Pseudomonadota</taxon>
        <taxon>Gammaproteobacteria</taxon>
        <taxon>Chromatiales</taxon>
        <taxon>Chromatiaceae</taxon>
        <taxon>Thiorhodovibrio</taxon>
    </lineage>
</organism>
<evidence type="ECO:0000313" key="1">
    <source>
        <dbReference type="EMBL" id="WPL15733.1"/>
    </source>
</evidence>
<name>A0ABZ0S659_9GAMM</name>
<proteinExistence type="predicted"/>
<reference evidence="1 2" key="1">
    <citation type="journal article" date="2023" name="Microorganisms">
        <title>Thiorhodovibrio frisius and Trv. litoralis spp. nov., Two Novel Members from a Clade of Fastidious Purple Sulfur Bacteria That Exhibit Unique Red-Shifted Light-Harvesting Capabilities.</title>
        <authorList>
            <person name="Methner A."/>
            <person name="Kuzyk S.B."/>
            <person name="Petersen J."/>
            <person name="Bauer S."/>
            <person name="Brinkmann H."/>
            <person name="Sichau K."/>
            <person name="Wanner G."/>
            <person name="Wolf J."/>
            <person name="Neumann-Schaal M."/>
            <person name="Henke P."/>
            <person name="Tank M."/>
            <person name="Sproer C."/>
            <person name="Bunk B."/>
            <person name="Overmann J."/>
        </authorList>
    </citation>
    <scope>NUCLEOTIDE SEQUENCE [LARGE SCALE GENOMIC DNA]</scope>
    <source>
        <strain evidence="1 2">DSM 6702</strain>
    </source>
</reference>
<evidence type="ECO:0000313" key="2">
    <source>
        <dbReference type="Proteomes" id="UP001432180"/>
    </source>
</evidence>
<keyword evidence="2" id="KW-1185">Reference proteome</keyword>
<gene>
    <name evidence="1" type="ORF">Thiowin_00650</name>
</gene>
<protein>
    <submittedName>
        <fullName evidence="1">Uncharacterized protein</fullName>
    </submittedName>
</protein>
<dbReference type="Proteomes" id="UP001432180">
    <property type="component" value="Chromosome"/>
</dbReference>